<name>A0A401FYN8_9BACT</name>
<keyword evidence="9 13" id="KW-0275">Fatty acid biosynthesis</keyword>
<keyword evidence="11 13" id="KW-0012">Acyltransferase</keyword>
<evidence type="ECO:0000256" key="11">
    <source>
        <dbReference type="ARBA" id="ARBA00023315"/>
    </source>
</evidence>
<dbReference type="SUPFAM" id="SSF53901">
    <property type="entry name" value="Thiolase-like"/>
    <property type="match status" value="1"/>
</dbReference>
<evidence type="ECO:0000256" key="9">
    <source>
        <dbReference type="ARBA" id="ARBA00023160"/>
    </source>
</evidence>
<dbReference type="GO" id="GO:0044550">
    <property type="term" value="P:secondary metabolite biosynthetic process"/>
    <property type="evidence" value="ECO:0007669"/>
    <property type="project" value="TreeGrafter"/>
</dbReference>
<dbReference type="InterPro" id="IPR013751">
    <property type="entry name" value="ACP_syn_III_N"/>
</dbReference>
<organism evidence="16 17">
    <name type="scientific">Desulfonema ishimotonii</name>
    <dbReference type="NCBI Taxonomy" id="45657"/>
    <lineage>
        <taxon>Bacteria</taxon>
        <taxon>Pseudomonadati</taxon>
        <taxon>Thermodesulfobacteriota</taxon>
        <taxon>Desulfobacteria</taxon>
        <taxon>Desulfobacterales</taxon>
        <taxon>Desulfococcaceae</taxon>
        <taxon>Desulfonema</taxon>
    </lineage>
</organism>
<comment type="subunit">
    <text evidence="13">Homodimer.</text>
</comment>
<evidence type="ECO:0000259" key="15">
    <source>
        <dbReference type="Pfam" id="PF08545"/>
    </source>
</evidence>
<evidence type="ECO:0000259" key="14">
    <source>
        <dbReference type="Pfam" id="PF08541"/>
    </source>
</evidence>
<feature type="active site" evidence="13">
    <location>
        <position position="282"/>
    </location>
</feature>
<reference evidence="17" key="1">
    <citation type="submission" date="2017-11" db="EMBL/GenBank/DDBJ databases">
        <authorList>
            <person name="Watanabe M."/>
            <person name="Kojima H."/>
        </authorList>
    </citation>
    <scope>NUCLEOTIDE SEQUENCE [LARGE SCALE GENOMIC DNA]</scope>
    <source>
        <strain evidence="17">Tokyo 01</strain>
    </source>
</reference>
<evidence type="ECO:0000256" key="10">
    <source>
        <dbReference type="ARBA" id="ARBA00023268"/>
    </source>
</evidence>
<comment type="domain">
    <text evidence="13">The last Arg residue of the ACP-binding site is essential for the weak association between ACP/AcpP and FabH.</text>
</comment>
<keyword evidence="6 13" id="KW-0808">Transferase</keyword>
<keyword evidence="5 13" id="KW-0444">Lipid biosynthesis</keyword>
<evidence type="ECO:0000256" key="1">
    <source>
        <dbReference type="ARBA" id="ARBA00005194"/>
    </source>
</evidence>
<dbReference type="PANTHER" id="PTHR34069">
    <property type="entry name" value="3-OXOACYL-[ACYL-CARRIER-PROTEIN] SYNTHASE 3"/>
    <property type="match status" value="1"/>
</dbReference>
<evidence type="ECO:0000313" key="16">
    <source>
        <dbReference type="EMBL" id="GBC62074.1"/>
    </source>
</evidence>
<dbReference type="EC" id="2.3.1.180" evidence="3 13"/>
<dbReference type="HAMAP" id="MF_01815">
    <property type="entry name" value="FabH"/>
    <property type="match status" value="1"/>
</dbReference>
<evidence type="ECO:0000256" key="2">
    <source>
        <dbReference type="ARBA" id="ARBA00008642"/>
    </source>
</evidence>
<dbReference type="InterPro" id="IPR013747">
    <property type="entry name" value="ACP_syn_III_C"/>
</dbReference>
<keyword evidence="4 13" id="KW-0963">Cytoplasm</keyword>
<dbReference type="GO" id="GO:0006633">
    <property type="term" value="P:fatty acid biosynthetic process"/>
    <property type="evidence" value="ECO:0007669"/>
    <property type="project" value="UniProtKB-UniRule"/>
</dbReference>
<keyword evidence="17" id="KW-1185">Reference proteome</keyword>
<dbReference type="InterPro" id="IPR004655">
    <property type="entry name" value="FabH"/>
</dbReference>
<feature type="domain" description="Beta-ketoacyl-[acyl-carrier-protein] synthase III C-terminal" evidence="14">
    <location>
        <begin position="236"/>
        <end position="325"/>
    </location>
</feature>
<evidence type="ECO:0000256" key="6">
    <source>
        <dbReference type="ARBA" id="ARBA00022679"/>
    </source>
</evidence>
<comment type="caution">
    <text evidence="16">The sequence shown here is derived from an EMBL/GenBank/DDBJ whole genome shotgun (WGS) entry which is preliminary data.</text>
</comment>
<dbReference type="Proteomes" id="UP000288096">
    <property type="component" value="Unassembled WGS sequence"/>
</dbReference>
<sequence>MRASIMGVGHFVPDKRLSNEDLEKMVDTSDEWITSRTGIRERRILEAGQGTSHMAARAAEKALEQRGMAASELDLIILATVTPDMPVPSAVSLVQKAINAENCWGFDLNGGCSGFIYALVTGAQFIDAGTHKKVMVIGADKMSSIIDYEDRDTCVLFGDGAGAVILEPSEDHACIIDAELHLDGDGAQYLHIEAGGSRTPASRETVEQKKHYVCQDGRTVFRHAVTCMADVSKRLLDRNHLCPEDIKFLIPHQANLRIINAVSKRLNLKPDQVITNIEKYGNTTAATIPIAMSEACQQGVLAPGDWLLLSAFGAGFTWGSILMKWGMDYSEMS</sequence>
<dbReference type="GO" id="GO:0005737">
    <property type="term" value="C:cytoplasm"/>
    <property type="evidence" value="ECO:0007669"/>
    <property type="project" value="UniProtKB-SubCell"/>
</dbReference>
<keyword evidence="7 13" id="KW-0276">Fatty acid metabolism</keyword>
<accession>A0A401FYN8</accession>
<evidence type="ECO:0000256" key="3">
    <source>
        <dbReference type="ARBA" id="ARBA00012333"/>
    </source>
</evidence>
<dbReference type="InterPro" id="IPR016039">
    <property type="entry name" value="Thiolase-like"/>
</dbReference>
<feature type="active site" evidence="13">
    <location>
        <position position="252"/>
    </location>
</feature>
<evidence type="ECO:0000256" key="13">
    <source>
        <dbReference type="HAMAP-Rule" id="MF_01815"/>
    </source>
</evidence>
<proteinExistence type="inferred from homology"/>
<comment type="function">
    <text evidence="13">Catalyzes the condensation reaction of fatty acid synthesis by the addition to an acyl acceptor of two carbons from malonyl-ACP. Catalyzes the first condensation reaction which initiates fatty acid synthesis and may therefore play a role in governing the total rate of fatty acid production. Possesses both acetoacetyl-ACP synthase and acetyl transacylase activities. Its substrate specificity determines the biosynthesis of branched-chain and/or straight-chain of fatty acids.</text>
</comment>
<dbReference type="Pfam" id="PF08541">
    <property type="entry name" value="ACP_syn_III_C"/>
    <property type="match status" value="1"/>
</dbReference>
<reference evidence="17" key="2">
    <citation type="submission" date="2019-01" db="EMBL/GenBank/DDBJ databases">
        <title>Genome sequence of Desulfonema ishimotonii strain Tokyo 01.</title>
        <authorList>
            <person name="Fukui M."/>
        </authorList>
    </citation>
    <scope>NUCLEOTIDE SEQUENCE [LARGE SCALE GENOMIC DNA]</scope>
    <source>
        <strain evidence="17">Tokyo 01</strain>
    </source>
</reference>
<gene>
    <name evidence="13" type="primary">fabH</name>
    <name evidence="16" type="ORF">DENIS_3037</name>
</gene>
<feature type="active site" evidence="13">
    <location>
        <position position="112"/>
    </location>
</feature>
<dbReference type="EMBL" id="BEXT01000001">
    <property type="protein sequence ID" value="GBC62074.1"/>
    <property type="molecule type" value="Genomic_DNA"/>
</dbReference>
<evidence type="ECO:0000313" key="17">
    <source>
        <dbReference type="Proteomes" id="UP000288096"/>
    </source>
</evidence>
<dbReference type="UniPathway" id="UPA00094"/>
<comment type="catalytic activity">
    <reaction evidence="12">
        <text>malonyl-[ACP] + acetyl-CoA + H(+) = 3-oxobutanoyl-[ACP] + CO2 + CoA</text>
        <dbReference type="Rhea" id="RHEA:12080"/>
        <dbReference type="Rhea" id="RHEA-COMP:9623"/>
        <dbReference type="Rhea" id="RHEA-COMP:9625"/>
        <dbReference type="ChEBI" id="CHEBI:15378"/>
        <dbReference type="ChEBI" id="CHEBI:16526"/>
        <dbReference type="ChEBI" id="CHEBI:57287"/>
        <dbReference type="ChEBI" id="CHEBI:57288"/>
        <dbReference type="ChEBI" id="CHEBI:78449"/>
        <dbReference type="ChEBI" id="CHEBI:78450"/>
        <dbReference type="EC" id="2.3.1.180"/>
    </reaction>
    <physiologicalReaction direction="left-to-right" evidence="12">
        <dbReference type="Rhea" id="RHEA:12081"/>
    </physiologicalReaction>
</comment>
<dbReference type="NCBIfam" id="TIGR00747">
    <property type="entry name" value="fabH"/>
    <property type="match status" value="1"/>
</dbReference>
<evidence type="ECO:0000256" key="7">
    <source>
        <dbReference type="ARBA" id="ARBA00022832"/>
    </source>
</evidence>
<comment type="subcellular location">
    <subcellularLocation>
        <location evidence="13">Cytoplasm</location>
    </subcellularLocation>
</comment>
<comment type="pathway">
    <text evidence="1 13">Lipid metabolism; fatty acid biosynthesis.</text>
</comment>
<dbReference type="PANTHER" id="PTHR34069:SF2">
    <property type="entry name" value="BETA-KETOACYL-[ACYL-CARRIER-PROTEIN] SYNTHASE III"/>
    <property type="match status" value="1"/>
</dbReference>
<keyword evidence="8 13" id="KW-0443">Lipid metabolism</keyword>
<dbReference type="Pfam" id="PF08545">
    <property type="entry name" value="ACP_syn_III"/>
    <property type="match status" value="1"/>
</dbReference>
<dbReference type="FunFam" id="3.40.47.10:FF:000004">
    <property type="entry name" value="3-oxoacyl-[acyl-carrier-protein] synthase 3"/>
    <property type="match status" value="1"/>
</dbReference>
<protein>
    <recommendedName>
        <fullName evidence="3 13">Beta-ketoacyl-[acyl-carrier-protein] synthase III</fullName>
        <shortName evidence="13">Beta-ketoacyl-ACP synthase III</shortName>
        <shortName evidence="13">KAS III</shortName>
        <ecNumber evidence="3 13">2.3.1.180</ecNumber>
    </recommendedName>
    <alternativeName>
        <fullName evidence="13">3-oxoacyl-[acyl-carrier-protein] synthase 3</fullName>
    </alternativeName>
    <alternativeName>
        <fullName evidence="13">3-oxoacyl-[acyl-carrier-protein] synthase III</fullName>
    </alternativeName>
</protein>
<evidence type="ECO:0000256" key="8">
    <source>
        <dbReference type="ARBA" id="ARBA00023098"/>
    </source>
</evidence>
<dbReference type="AlphaFoldDB" id="A0A401FYN8"/>
<evidence type="ECO:0000256" key="4">
    <source>
        <dbReference type="ARBA" id="ARBA00022490"/>
    </source>
</evidence>
<feature type="domain" description="Beta-ketoacyl-[acyl-carrier-protein] synthase III N-terminal" evidence="15">
    <location>
        <begin position="106"/>
        <end position="184"/>
    </location>
</feature>
<dbReference type="GO" id="GO:0033818">
    <property type="term" value="F:beta-ketoacyl-acyl-carrier-protein synthase III activity"/>
    <property type="evidence" value="ECO:0007669"/>
    <property type="project" value="UniProtKB-UniRule"/>
</dbReference>
<comment type="similarity">
    <text evidence="2 13">Belongs to the thiolase-like superfamily. FabH family.</text>
</comment>
<keyword evidence="10 13" id="KW-0511">Multifunctional enzyme</keyword>
<dbReference type="GO" id="GO:0004315">
    <property type="term" value="F:3-oxoacyl-[acyl-carrier-protein] synthase activity"/>
    <property type="evidence" value="ECO:0007669"/>
    <property type="project" value="InterPro"/>
</dbReference>
<dbReference type="Gene3D" id="3.40.47.10">
    <property type="match status" value="1"/>
</dbReference>
<dbReference type="CDD" id="cd00830">
    <property type="entry name" value="KAS_III"/>
    <property type="match status" value="1"/>
</dbReference>
<evidence type="ECO:0000256" key="5">
    <source>
        <dbReference type="ARBA" id="ARBA00022516"/>
    </source>
</evidence>
<evidence type="ECO:0000256" key="12">
    <source>
        <dbReference type="ARBA" id="ARBA00051096"/>
    </source>
</evidence>
<dbReference type="NCBIfam" id="NF006829">
    <property type="entry name" value="PRK09352.1"/>
    <property type="match status" value="1"/>
</dbReference>
<feature type="region of interest" description="ACP-binding" evidence="13">
    <location>
        <begin position="253"/>
        <end position="257"/>
    </location>
</feature>